<comment type="caution">
    <text evidence="1">The sequence shown here is derived from an EMBL/GenBank/DDBJ whole genome shotgun (WGS) entry which is preliminary data.</text>
</comment>
<sequence length="54" mass="5911">MDSFVFRNPTKLIFGKGKLEALKTELPRGGKILLVYGGGSIKRRHLSKDLVPAG</sequence>
<evidence type="ECO:0000313" key="2">
    <source>
        <dbReference type="Proteomes" id="UP000237797"/>
    </source>
</evidence>
<keyword evidence="2" id="KW-1185">Reference proteome</keyword>
<gene>
    <name evidence="1" type="ORF">CLV97_101254</name>
</gene>
<evidence type="ECO:0008006" key="3">
    <source>
        <dbReference type="Google" id="ProtNLM"/>
    </source>
</evidence>
<dbReference type="EMBL" id="PVNE01000001">
    <property type="protein sequence ID" value="PRX42763.1"/>
    <property type="molecule type" value="Genomic_DNA"/>
</dbReference>
<dbReference type="Gene3D" id="3.40.50.1970">
    <property type="match status" value="1"/>
</dbReference>
<organism evidence="1 2">
    <name type="scientific">Planifilum fimeticola</name>
    <dbReference type="NCBI Taxonomy" id="201975"/>
    <lineage>
        <taxon>Bacteria</taxon>
        <taxon>Bacillati</taxon>
        <taxon>Bacillota</taxon>
        <taxon>Bacilli</taxon>
        <taxon>Bacillales</taxon>
        <taxon>Thermoactinomycetaceae</taxon>
        <taxon>Planifilum</taxon>
    </lineage>
</organism>
<protein>
    <recommendedName>
        <fullName evidence="3">Iron-containing alcohol dehydrogenase-like protein</fullName>
    </recommendedName>
</protein>
<evidence type="ECO:0000313" key="1">
    <source>
        <dbReference type="EMBL" id="PRX42763.1"/>
    </source>
</evidence>
<dbReference type="Proteomes" id="UP000237797">
    <property type="component" value="Unassembled WGS sequence"/>
</dbReference>
<proteinExistence type="predicted"/>
<dbReference type="SUPFAM" id="SSF56796">
    <property type="entry name" value="Dehydroquinate synthase-like"/>
    <property type="match status" value="1"/>
</dbReference>
<accession>A0A2T0LJV2</accession>
<dbReference type="AlphaFoldDB" id="A0A2T0LJV2"/>
<name>A0A2T0LJV2_9BACL</name>
<reference evidence="1 2" key="1">
    <citation type="submission" date="2018-03" db="EMBL/GenBank/DDBJ databases">
        <title>Genomic Encyclopedia of Archaeal and Bacterial Type Strains, Phase II (KMG-II): from individual species to whole genera.</title>
        <authorList>
            <person name="Goeker M."/>
        </authorList>
    </citation>
    <scope>NUCLEOTIDE SEQUENCE [LARGE SCALE GENOMIC DNA]</scope>
    <source>
        <strain evidence="1 2">DSM 44946</strain>
    </source>
</reference>